<feature type="non-terminal residue" evidence="8">
    <location>
        <position position="1"/>
    </location>
</feature>
<dbReference type="EC" id="4.2.1.1" evidence="2"/>
<dbReference type="STRING" id="30019.A0A0M4EYW3"/>
<dbReference type="SMART" id="SM01057">
    <property type="entry name" value="Carb_anhydrase"/>
    <property type="match status" value="1"/>
</dbReference>
<dbReference type="OrthoDB" id="429145at2759"/>
<evidence type="ECO:0000256" key="3">
    <source>
        <dbReference type="ARBA" id="ARBA00022723"/>
    </source>
</evidence>
<evidence type="ECO:0000256" key="2">
    <source>
        <dbReference type="ARBA" id="ARBA00012925"/>
    </source>
</evidence>
<organism evidence="8 9">
    <name type="scientific">Drosophila busckii</name>
    <name type="common">Fruit fly</name>
    <dbReference type="NCBI Taxonomy" id="30019"/>
    <lineage>
        <taxon>Eukaryota</taxon>
        <taxon>Metazoa</taxon>
        <taxon>Ecdysozoa</taxon>
        <taxon>Arthropoda</taxon>
        <taxon>Hexapoda</taxon>
        <taxon>Insecta</taxon>
        <taxon>Pterygota</taxon>
        <taxon>Neoptera</taxon>
        <taxon>Endopterygota</taxon>
        <taxon>Diptera</taxon>
        <taxon>Brachycera</taxon>
        <taxon>Muscomorpha</taxon>
        <taxon>Ephydroidea</taxon>
        <taxon>Drosophilidae</taxon>
        <taxon>Drosophila</taxon>
    </lineage>
</organism>
<dbReference type="FunFam" id="3.10.200.10:FF:000003">
    <property type="entry name" value="Carbonic anhydrase 12"/>
    <property type="match status" value="1"/>
</dbReference>
<gene>
    <name evidence="8" type="ORF">Dbus_chr3Lg636</name>
</gene>
<sequence>DFGYGGREGPAHWGESFKRCSGKHQSPINIDALQVVPRRFREFQIHGLERVPRDIKLTNNGHTVLVNMYYNDNMEPHMSIGPLRSDAVHVFEQFHFHWGINDSMGSEDTINNRAYPAELHVVIRSMEYTNFSQALGQDHGIAVFAFFFKITQADNPNYVEFTKKLQFIKRKGESVDLDTPISLGSFISTDVQHYYSYVGSLTTPPCSEAVVWVDFEKPIEISEFQLQFFRQLTASDEHLRNNFRPTQPLNNRTVFRNIPPEPPKPNESENAAGQIARLGIGGLLGLSLLTALELKGRFLVA</sequence>
<accession>A0A0M4EYW3</accession>
<dbReference type="GO" id="GO:0008270">
    <property type="term" value="F:zinc ion binding"/>
    <property type="evidence" value="ECO:0007669"/>
    <property type="project" value="InterPro"/>
</dbReference>
<evidence type="ECO:0000313" key="8">
    <source>
        <dbReference type="EMBL" id="ALC43470.1"/>
    </source>
</evidence>
<keyword evidence="9" id="KW-1185">Reference proteome</keyword>
<keyword evidence="4" id="KW-0862">Zinc</keyword>
<dbReference type="CDD" id="cd00326">
    <property type="entry name" value="alpha_CA"/>
    <property type="match status" value="1"/>
</dbReference>
<dbReference type="SMR" id="A0A0M4EYW3"/>
<dbReference type="AlphaFoldDB" id="A0A0M4EYW3"/>
<dbReference type="PANTHER" id="PTHR18952:SF124">
    <property type="entry name" value="CARBONIC ANHYDRASE 7"/>
    <property type="match status" value="1"/>
</dbReference>
<dbReference type="InterPro" id="IPR023561">
    <property type="entry name" value="Carbonic_anhydrase_a-class"/>
</dbReference>
<dbReference type="EMBL" id="CP012525">
    <property type="protein sequence ID" value="ALC43470.1"/>
    <property type="molecule type" value="Genomic_DNA"/>
</dbReference>
<dbReference type="SUPFAM" id="SSF51069">
    <property type="entry name" value="Carbonic anhydrase"/>
    <property type="match status" value="1"/>
</dbReference>
<dbReference type="InterPro" id="IPR001148">
    <property type="entry name" value="CA_dom"/>
</dbReference>
<dbReference type="Pfam" id="PF00194">
    <property type="entry name" value="Carb_anhydrase"/>
    <property type="match status" value="1"/>
</dbReference>
<proteinExistence type="inferred from homology"/>
<evidence type="ECO:0000256" key="5">
    <source>
        <dbReference type="ARBA" id="ARBA00023180"/>
    </source>
</evidence>
<name>A0A0M4EYW3_DROBS</name>
<evidence type="ECO:0000259" key="7">
    <source>
        <dbReference type="PROSITE" id="PS51144"/>
    </source>
</evidence>
<protein>
    <recommendedName>
        <fullName evidence="2">carbonic anhydrase</fullName>
        <ecNumber evidence="2">4.2.1.1</ecNumber>
    </recommendedName>
</protein>
<dbReference type="GO" id="GO:0004089">
    <property type="term" value="F:carbonate dehydratase activity"/>
    <property type="evidence" value="ECO:0007669"/>
    <property type="project" value="UniProtKB-EC"/>
</dbReference>
<keyword evidence="3" id="KW-0479">Metal-binding</keyword>
<reference evidence="8 9" key="1">
    <citation type="submission" date="2015-08" db="EMBL/GenBank/DDBJ databases">
        <title>Ancestral chromatin configuration constrains chromatin evolution on differentiating sex chromosomes in Drosophila.</title>
        <authorList>
            <person name="Zhou Q."/>
            <person name="Bachtrog D."/>
        </authorList>
    </citation>
    <scope>NUCLEOTIDE SEQUENCE [LARGE SCALE GENOMIC DNA]</scope>
    <source>
        <tissue evidence="8">Whole larvae</tissue>
    </source>
</reference>
<comment type="similarity">
    <text evidence="1">Belongs to the alpha-carbonic anhydrase family.</text>
</comment>
<evidence type="ECO:0000256" key="6">
    <source>
        <dbReference type="SAM" id="MobiDB-lite"/>
    </source>
</evidence>
<dbReference type="InterPro" id="IPR036398">
    <property type="entry name" value="CA_dom_sf"/>
</dbReference>
<dbReference type="PANTHER" id="PTHR18952">
    <property type="entry name" value="CARBONIC ANHYDRASE"/>
    <property type="match status" value="1"/>
</dbReference>
<keyword evidence="5" id="KW-0325">Glycoprotein</keyword>
<feature type="region of interest" description="Disordered" evidence="6">
    <location>
        <begin position="250"/>
        <end position="269"/>
    </location>
</feature>
<dbReference type="Proteomes" id="UP000494163">
    <property type="component" value="Chromosome 3L"/>
</dbReference>
<evidence type="ECO:0000256" key="4">
    <source>
        <dbReference type="ARBA" id="ARBA00022833"/>
    </source>
</evidence>
<feature type="non-terminal residue" evidence="8">
    <location>
        <position position="301"/>
    </location>
</feature>
<dbReference type="Gene3D" id="3.10.200.10">
    <property type="entry name" value="Alpha carbonic anhydrase"/>
    <property type="match status" value="1"/>
</dbReference>
<feature type="domain" description="Alpha-carbonic anhydrase" evidence="7">
    <location>
        <begin position="1"/>
        <end position="258"/>
    </location>
</feature>
<dbReference type="GO" id="GO:0005737">
    <property type="term" value="C:cytoplasm"/>
    <property type="evidence" value="ECO:0007669"/>
    <property type="project" value="TreeGrafter"/>
</dbReference>
<dbReference type="PROSITE" id="PS51144">
    <property type="entry name" value="ALPHA_CA_2"/>
    <property type="match status" value="1"/>
</dbReference>
<evidence type="ECO:0000313" key="9">
    <source>
        <dbReference type="Proteomes" id="UP000494163"/>
    </source>
</evidence>
<dbReference type="OMA" id="QMISHEQ"/>
<evidence type="ECO:0000256" key="1">
    <source>
        <dbReference type="ARBA" id="ARBA00010718"/>
    </source>
</evidence>